<sequence>MVDPTDLMKAVPEDVVKEIYSDAVSDTLKEAGKIGVDVVKTLRLVLLPIQYTAMLQNRLARHLKRAIDRVPSDDRIAPVQSITLEIADRVRNQEDDSLVAEMYVSLLARAMDRKRVWEAHPAFVQLIGQLAPDEALLIEQLSRADPSLYIRVPDSNVAMTEAERSLAIAMSNMSLELKEKVARIAVAPEELGQQDLVYVYIEHLVSLGLVSYVNEPWSDEFKGAQLHECSFWFITLNGFGKLFHRACLSDRRNK</sequence>
<reference evidence="1 2" key="1">
    <citation type="submission" date="2020-04" db="EMBL/GenBank/DDBJ databases">
        <authorList>
            <person name="De Canck E."/>
        </authorList>
    </citation>
    <scope>NUCLEOTIDE SEQUENCE [LARGE SCALE GENOMIC DNA]</scope>
    <source>
        <strain evidence="1 2">LMG 28614</strain>
    </source>
</reference>
<evidence type="ECO:0000313" key="1">
    <source>
        <dbReference type="EMBL" id="CAB3802708.1"/>
    </source>
</evidence>
<evidence type="ECO:0008006" key="3">
    <source>
        <dbReference type="Google" id="ProtNLM"/>
    </source>
</evidence>
<dbReference type="RefSeq" id="WP_175152680.1">
    <property type="nucleotide sequence ID" value="NZ_CADIKK010000033.1"/>
</dbReference>
<keyword evidence="2" id="KW-1185">Reference proteome</keyword>
<evidence type="ECO:0000313" key="2">
    <source>
        <dbReference type="Proteomes" id="UP000494365"/>
    </source>
</evidence>
<dbReference type="Pfam" id="PF14337">
    <property type="entry name" value="Abi_alpha"/>
    <property type="match status" value="1"/>
</dbReference>
<proteinExistence type="predicted"/>
<name>A0A6S7BKA1_9BURK</name>
<dbReference type="EMBL" id="CADIKK010000033">
    <property type="protein sequence ID" value="CAB3802708.1"/>
    <property type="molecule type" value="Genomic_DNA"/>
</dbReference>
<organism evidence="1 2">
    <name type="scientific">Paraburkholderia ultramafica</name>
    <dbReference type="NCBI Taxonomy" id="1544867"/>
    <lineage>
        <taxon>Bacteria</taxon>
        <taxon>Pseudomonadati</taxon>
        <taxon>Pseudomonadota</taxon>
        <taxon>Betaproteobacteria</taxon>
        <taxon>Burkholderiales</taxon>
        <taxon>Burkholderiaceae</taxon>
        <taxon>Paraburkholderia</taxon>
    </lineage>
</organism>
<dbReference type="InterPro" id="IPR025506">
    <property type="entry name" value="Abi_alpha"/>
</dbReference>
<gene>
    <name evidence="1" type="ORF">LMG28614_05678</name>
</gene>
<dbReference type="Gene3D" id="3.30.110.190">
    <property type="match status" value="1"/>
</dbReference>
<protein>
    <recommendedName>
        <fullName evidence="3">DUF4393 domain-containing protein</fullName>
    </recommendedName>
</protein>
<dbReference type="AlphaFoldDB" id="A0A6S7BKA1"/>
<accession>A0A6S7BKA1</accession>
<dbReference type="Proteomes" id="UP000494365">
    <property type="component" value="Unassembled WGS sequence"/>
</dbReference>